<name>A0ABU8NBG4_9PSEU</name>
<evidence type="ECO:0000256" key="1">
    <source>
        <dbReference type="ARBA" id="ARBA00004651"/>
    </source>
</evidence>
<comment type="subcellular location">
    <subcellularLocation>
        <location evidence="1">Cell membrane</location>
        <topology evidence="1">Multi-pass membrane protein</topology>
    </subcellularLocation>
</comment>
<dbReference type="CDD" id="cd17319">
    <property type="entry name" value="MFS_ExuT_GudP_like"/>
    <property type="match status" value="1"/>
</dbReference>
<comment type="caution">
    <text evidence="8">The sequence shown here is derived from an EMBL/GenBank/DDBJ whole genome shotgun (WGS) entry which is preliminary data.</text>
</comment>
<dbReference type="InterPro" id="IPR011701">
    <property type="entry name" value="MFS"/>
</dbReference>
<gene>
    <name evidence="8" type="ORF">WCD41_25000</name>
</gene>
<accession>A0ABU8NBG4</accession>
<dbReference type="InterPro" id="IPR020846">
    <property type="entry name" value="MFS_dom"/>
</dbReference>
<feature type="transmembrane region" description="Helical" evidence="6">
    <location>
        <begin position="145"/>
        <end position="168"/>
    </location>
</feature>
<feature type="transmembrane region" description="Helical" evidence="6">
    <location>
        <begin position="21"/>
        <end position="39"/>
    </location>
</feature>
<dbReference type="RefSeq" id="WP_337717618.1">
    <property type="nucleotide sequence ID" value="NZ_JBBEGL010000008.1"/>
</dbReference>
<evidence type="ECO:0000256" key="6">
    <source>
        <dbReference type="SAM" id="Phobius"/>
    </source>
</evidence>
<feature type="transmembrane region" description="Helical" evidence="6">
    <location>
        <begin position="280"/>
        <end position="301"/>
    </location>
</feature>
<dbReference type="PROSITE" id="PS50850">
    <property type="entry name" value="MFS"/>
    <property type="match status" value="1"/>
</dbReference>
<feature type="transmembrane region" description="Helical" evidence="6">
    <location>
        <begin position="59"/>
        <end position="79"/>
    </location>
</feature>
<feature type="transmembrane region" description="Helical" evidence="6">
    <location>
        <begin position="86"/>
        <end position="104"/>
    </location>
</feature>
<feature type="transmembrane region" description="Helical" evidence="6">
    <location>
        <begin position="313"/>
        <end position="333"/>
    </location>
</feature>
<dbReference type="SUPFAM" id="SSF103473">
    <property type="entry name" value="MFS general substrate transporter"/>
    <property type="match status" value="1"/>
</dbReference>
<proteinExistence type="predicted"/>
<evidence type="ECO:0000259" key="7">
    <source>
        <dbReference type="PROSITE" id="PS50850"/>
    </source>
</evidence>
<dbReference type="PANTHER" id="PTHR43791:SF36">
    <property type="entry name" value="TRANSPORTER, PUTATIVE (AFU_ORTHOLOGUE AFUA_6G08340)-RELATED"/>
    <property type="match status" value="1"/>
</dbReference>
<evidence type="ECO:0000256" key="3">
    <source>
        <dbReference type="ARBA" id="ARBA00022692"/>
    </source>
</evidence>
<evidence type="ECO:0000256" key="4">
    <source>
        <dbReference type="ARBA" id="ARBA00022989"/>
    </source>
</evidence>
<feature type="transmembrane region" description="Helical" evidence="6">
    <location>
        <begin position="247"/>
        <end position="268"/>
    </location>
</feature>
<evidence type="ECO:0000313" key="8">
    <source>
        <dbReference type="EMBL" id="MEJ2889743.1"/>
    </source>
</evidence>
<reference evidence="8 9" key="1">
    <citation type="submission" date="2024-03" db="EMBL/GenBank/DDBJ databases">
        <title>Actinomycetospora sp. OC33-EN06, a novel actinomycete isolated from wild orchid (Aerides multiflora).</title>
        <authorList>
            <person name="Suriyachadkun C."/>
        </authorList>
    </citation>
    <scope>NUCLEOTIDE SEQUENCE [LARGE SCALE GENOMIC DNA]</scope>
    <source>
        <strain evidence="8 9">OC33-EN06</strain>
    </source>
</reference>
<organism evidence="8 9">
    <name type="scientific">Actinomycetospora aeridis</name>
    <dbReference type="NCBI Taxonomy" id="3129231"/>
    <lineage>
        <taxon>Bacteria</taxon>
        <taxon>Bacillati</taxon>
        <taxon>Actinomycetota</taxon>
        <taxon>Actinomycetes</taxon>
        <taxon>Pseudonocardiales</taxon>
        <taxon>Pseudonocardiaceae</taxon>
        <taxon>Actinomycetospora</taxon>
    </lineage>
</organism>
<feature type="transmembrane region" description="Helical" evidence="6">
    <location>
        <begin position="406"/>
        <end position="423"/>
    </location>
</feature>
<dbReference type="Pfam" id="PF07690">
    <property type="entry name" value="MFS_1"/>
    <property type="match status" value="1"/>
</dbReference>
<keyword evidence="2" id="KW-0813">Transport</keyword>
<feature type="transmembrane region" description="Helical" evidence="6">
    <location>
        <begin position="370"/>
        <end position="394"/>
    </location>
</feature>
<feature type="domain" description="Major facilitator superfamily (MFS) profile" evidence="7">
    <location>
        <begin position="21"/>
        <end position="428"/>
    </location>
</feature>
<feature type="transmembrane region" description="Helical" evidence="6">
    <location>
        <begin position="339"/>
        <end position="358"/>
    </location>
</feature>
<evidence type="ECO:0000256" key="5">
    <source>
        <dbReference type="ARBA" id="ARBA00023136"/>
    </source>
</evidence>
<dbReference type="InterPro" id="IPR036259">
    <property type="entry name" value="MFS_trans_sf"/>
</dbReference>
<dbReference type="Gene3D" id="1.20.1250.20">
    <property type="entry name" value="MFS general substrate transporter like domains"/>
    <property type="match status" value="2"/>
</dbReference>
<evidence type="ECO:0000313" key="9">
    <source>
        <dbReference type="Proteomes" id="UP001370100"/>
    </source>
</evidence>
<keyword evidence="3 6" id="KW-0812">Transmembrane</keyword>
<feature type="transmembrane region" description="Helical" evidence="6">
    <location>
        <begin position="180"/>
        <end position="202"/>
    </location>
</feature>
<keyword evidence="5 6" id="KW-0472">Membrane</keyword>
<protein>
    <submittedName>
        <fullName evidence="8">MFS transporter</fullName>
    </submittedName>
</protein>
<feature type="transmembrane region" description="Helical" evidence="6">
    <location>
        <begin position="110"/>
        <end position="133"/>
    </location>
</feature>
<dbReference type="Proteomes" id="UP001370100">
    <property type="component" value="Unassembled WGS sequence"/>
</dbReference>
<keyword evidence="9" id="KW-1185">Reference proteome</keyword>
<keyword evidence="4 6" id="KW-1133">Transmembrane helix</keyword>
<sequence length="445" mass="47156">MTSTSPGAGVDRVYQKITRRLVPFLFVCYAAAYLDRVNVGFAKLQLQDDLAFSDTVYGIGAGIFFVGYIVFEVPSNLLLHKVGAKWWIARIMVTWALISGAMAFTSSATMFYVLRFLLGVAEAGFIPGILLYLTYWFPAHRRGRVTAIFLAAIPAATIVGGPLSGWILSALDEVGGLGGWQWMFLIEAVPSLVLGLLVLRYLDNTVDDARWLTAEEKAVVHRDLAAEEATREGGHGSVRAAMLSGRVWLLCGIYFTIALGIYLVSFWLPTIIKNSGVDDTLTIGLLTAVPYVVAVVAMVAWSAHGDRTGERRWHTVIPCLVTALGLVLTAVFLQNTALAVGAMVLVAAGVSTAQAAFWSIPSALLSGAGAAAGIALVNSIGNIGGAVATSLVGWLSDLTGSAASSLYPFGAVLLVGGLLVLLVPRSVDDRVGTARTPGQDLPSPR</sequence>
<dbReference type="PANTHER" id="PTHR43791">
    <property type="entry name" value="PERMEASE-RELATED"/>
    <property type="match status" value="1"/>
</dbReference>
<evidence type="ECO:0000256" key="2">
    <source>
        <dbReference type="ARBA" id="ARBA00022448"/>
    </source>
</evidence>
<dbReference type="EMBL" id="JBBEGL010000008">
    <property type="protein sequence ID" value="MEJ2889743.1"/>
    <property type="molecule type" value="Genomic_DNA"/>
</dbReference>